<evidence type="ECO:0000256" key="2">
    <source>
        <dbReference type="ARBA" id="ARBA00004956"/>
    </source>
</evidence>
<dbReference type="FunFam" id="3.30.470.20:FF:000028">
    <property type="entry name" value="Methylcrotonoyl-CoA carboxylase subunit alpha, mitochondrial"/>
    <property type="match status" value="1"/>
</dbReference>
<keyword evidence="21" id="KW-1185">Reference proteome</keyword>
<dbReference type="KEGG" id="aaut:ACETAC_02300"/>
<dbReference type="Pfam" id="PF02786">
    <property type="entry name" value="CPSase_L_D2"/>
    <property type="match status" value="1"/>
</dbReference>
<keyword evidence="13 17" id="KW-0275">Fatty acid biosynthesis</keyword>
<dbReference type="InterPro" id="IPR011764">
    <property type="entry name" value="Biotin_carboxylation_dom"/>
</dbReference>
<dbReference type="GO" id="GO:0004075">
    <property type="term" value="F:biotin carboxylase activity"/>
    <property type="evidence" value="ECO:0007669"/>
    <property type="project" value="UniProtKB-EC"/>
</dbReference>
<dbReference type="PROSITE" id="PS00867">
    <property type="entry name" value="CPSASE_2"/>
    <property type="match status" value="1"/>
</dbReference>
<protein>
    <recommendedName>
        <fullName evidence="4 17">Biotin carboxylase</fullName>
        <ecNumber evidence="4 17">6.3.4.14</ecNumber>
    </recommendedName>
    <alternativeName>
        <fullName evidence="17">Acetyl-coenzyme A carboxylase biotin carboxylase subunit A</fullName>
    </alternativeName>
</protein>
<keyword evidence="5 17" id="KW-0444">Lipid biosynthesis</keyword>
<proteinExistence type="predicted"/>
<dbReference type="InterPro" id="IPR011054">
    <property type="entry name" value="Rudment_hybrid_motif"/>
</dbReference>
<dbReference type="SUPFAM" id="SSF56059">
    <property type="entry name" value="Glutathione synthetase ATP-binding domain-like"/>
    <property type="match status" value="1"/>
</dbReference>
<dbReference type="Pfam" id="PF02785">
    <property type="entry name" value="Biotin_carb_C"/>
    <property type="match status" value="1"/>
</dbReference>
<dbReference type="FunFam" id="3.30.1490.20:FF:000018">
    <property type="entry name" value="Biotin carboxylase"/>
    <property type="match status" value="1"/>
</dbReference>
<dbReference type="SMART" id="SM00878">
    <property type="entry name" value="Biotin_carb_C"/>
    <property type="match status" value="1"/>
</dbReference>
<evidence type="ECO:0000256" key="14">
    <source>
        <dbReference type="ARBA" id="ARBA00023267"/>
    </source>
</evidence>
<evidence type="ECO:0000256" key="4">
    <source>
        <dbReference type="ARBA" id="ARBA00013263"/>
    </source>
</evidence>
<evidence type="ECO:0000256" key="15">
    <source>
        <dbReference type="ARBA" id="ARBA00048600"/>
    </source>
</evidence>
<evidence type="ECO:0000256" key="3">
    <source>
        <dbReference type="ARBA" id="ARBA00011750"/>
    </source>
</evidence>
<dbReference type="InterPro" id="IPR011761">
    <property type="entry name" value="ATP-grasp"/>
</dbReference>
<evidence type="ECO:0000256" key="13">
    <source>
        <dbReference type="ARBA" id="ARBA00023160"/>
    </source>
</evidence>
<dbReference type="Proteomes" id="UP000671913">
    <property type="component" value="Chromosome"/>
</dbReference>
<dbReference type="Pfam" id="PF00289">
    <property type="entry name" value="Biotin_carb_N"/>
    <property type="match status" value="1"/>
</dbReference>
<dbReference type="Gene3D" id="3.30.470.20">
    <property type="entry name" value="ATP-grasp fold, B domain"/>
    <property type="match status" value="1"/>
</dbReference>
<evidence type="ECO:0000256" key="8">
    <source>
        <dbReference type="ARBA" id="ARBA00022741"/>
    </source>
</evidence>
<gene>
    <name evidence="20" type="primary">accC</name>
    <name evidence="20" type="ORF">ACETAC_02300</name>
</gene>
<comment type="subunit">
    <text evidence="3 17">Acetyl-CoA carboxylase is a heterohexamer of biotin carboxyl carrier protein, biotin carboxylase and the two subunits of carboxyl transferase in a 2:2 complex.</text>
</comment>
<dbReference type="RefSeq" id="WP_284680463.1">
    <property type="nucleotide sequence ID" value="NZ_CP060096.1"/>
</dbReference>
<dbReference type="InterPro" id="IPR004549">
    <property type="entry name" value="Acetyl_CoA_COase_biotin_COase"/>
</dbReference>
<dbReference type="InterPro" id="IPR016185">
    <property type="entry name" value="PreATP-grasp_dom_sf"/>
</dbReference>
<evidence type="ECO:0000256" key="17">
    <source>
        <dbReference type="RuleBase" id="RU365063"/>
    </source>
</evidence>
<keyword evidence="12 17" id="KW-0443">Lipid metabolism</keyword>
<evidence type="ECO:0000259" key="19">
    <source>
        <dbReference type="PROSITE" id="PS50979"/>
    </source>
</evidence>
<dbReference type="Gene3D" id="3.40.50.20">
    <property type="match status" value="1"/>
</dbReference>
<evidence type="ECO:0000256" key="9">
    <source>
        <dbReference type="ARBA" id="ARBA00022832"/>
    </source>
</evidence>
<dbReference type="PROSITE" id="PS50975">
    <property type="entry name" value="ATP_GRASP"/>
    <property type="match status" value="1"/>
</dbReference>
<keyword evidence="11" id="KW-0460">Magnesium</keyword>
<dbReference type="PROSITE" id="PS50979">
    <property type="entry name" value="BC"/>
    <property type="match status" value="1"/>
</dbReference>
<dbReference type="EMBL" id="CP060096">
    <property type="protein sequence ID" value="QSZ27751.1"/>
    <property type="molecule type" value="Genomic_DNA"/>
</dbReference>
<dbReference type="FunFam" id="3.40.50.20:FF:000010">
    <property type="entry name" value="Propionyl-CoA carboxylase subunit alpha"/>
    <property type="match status" value="1"/>
</dbReference>
<dbReference type="SMART" id="SM01209">
    <property type="entry name" value="GARS_A"/>
    <property type="match status" value="1"/>
</dbReference>
<comment type="function">
    <text evidence="1 17">This protein is a component of the acetyl coenzyme A carboxylase complex; first, biotin carboxylase catalyzes the carboxylation of the carrier protein and then the transcarboxylase transfers the carboxyl group to form malonyl-CoA.</text>
</comment>
<dbReference type="PANTHER" id="PTHR48095:SF2">
    <property type="entry name" value="BIOTIN CARBOXYLASE, CHLOROPLASTIC"/>
    <property type="match status" value="1"/>
</dbReference>
<dbReference type="Gene3D" id="3.30.1490.20">
    <property type="entry name" value="ATP-grasp fold, A domain"/>
    <property type="match status" value="1"/>
</dbReference>
<dbReference type="InterPro" id="IPR051602">
    <property type="entry name" value="ACC_Biotin_Carboxylase"/>
</dbReference>
<evidence type="ECO:0000256" key="16">
    <source>
        <dbReference type="PROSITE-ProRule" id="PRU00409"/>
    </source>
</evidence>
<accession>A0A975AWG4</accession>
<dbReference type="GO" id="GO:0006633">
    <property type="term" value="P:fatty acid biosynthetic process"/>
    <property type="evidence" value="ECO:0007669"/>
    <property type="project" value="UniProtKB-KW"/>
</dbReference>
<name>A0A975AWG4_9THEO</name>
<dbReference type="SUPFAM" id="SSF52440">
    <property type="entry name" value="PreATP-grasp domain"/>
    <property type="match status" value="1"/>
</dbReference>
<dbReference type="SUPFAM" id="SSF51246">
    <property type="entry name" value="Rudiment single hybrid motif"/>
    <property type="match status" value="1"/>
</dbReference>
<dbReference type="GO" id="GO:0046872">
    <property type="term" value="F:metal ion binding"/>
    <property type="evidence" value="ECO:0007669"/>
    <property type="project" value="UniProtKB-KW"/>
</dbReference>
<comment type="catalytic activity">
    <reaction evidence="15 17">
        <text>N(6)-biotinyl-L-lysyl-[protein] + hydrogencarbonate + ATP = N(6)-carboxybiotinyl-L-lysyl-[protein] + ADP + phosphate + H(+)</text>
        <dbReference type="Rhea" id="RHEA:13501"/>
        <dbReference type="Rhea" id="RHEA-COMP:10505"/>
        <dbReference type="Rhea" id="RHEA-COMP:10506"/>
        <dbReference type="ChEBI" id="CHEBI:15378"/>
        <dbReference type="ChEBI" id="CHEBI:17544"/>
        <dbReference type="ChEBI" id="CHEBI:30616"/>
        <dbReference type="ChEBI" id="CHEBI:43474"/>
        <dbReference type="ChEBI" id="CHEBI:83144"/>
        <dbReference type="ChEBI" id="CHEBI:83145"/>
        <dbReference type="ChEBI" id="CHEBI:456216"/>
        <dbReference type="EC" id="6.3.4.14"/>
    </reaction>
</comment>
<dbReference type="AlphaFoldDB" id="A0A975AWG4"/>
<evidence type="ECO:0000256" key="11">
    <source>
        <dbReference type="ARBA" id="ARBA00022842"/>
    </source>
</evidence>
<sequence>MKKILIANRGEIALRVIRACKELGIETVAVYSKADKNSLHVQYADEAYCIGPNESTLSYLNMQAIISTAMVSGADAIHPGYGFLSENPFFAKLCETHKIKFIGPSAKIIECMGNKAKAKELMIKNNIPVIPGSHGAVENVNKAIKIAREIGYPVIIKASAGGGGRGMRITHSDEDLKKALELAQKEAQNAFGNSEVYIEKYIEEPKHIEFQILADEHGNIIHLGERDCSIQRRHQKILEEAPSPFLEKHPELRKEIGEKAIIAAKAAGYQGAGTIEFLLDSSGNYYFIEMNTRVQVEHGITELVTGIDIIKEQIKIASNEKLLLNQEDVKISGHALECRINAEDPDNDFRPSPGRINTLILPGGPKVRIDTHIYQGFEILPYYDSLIAKLMSYGKDRNEAISVMERALDEFKIEGIKTTIPFHKKILQNAFFKKGEIYTNFIQRRME</sequence>
<keyword evidence="8 16" id="KW-0547">Nucleotide-binding</keyword>
<dbReference type="InterPro" id="IPR005482">
    <property type="entry name" value="Biotin_COase_C"/>
</dbReference>
<dbReference type="EC" id="6.3.4.14" evidence="4 17"/>
<dbReference type="NCBIfam" id="NF006367">
    <property type="entry name" value="PRK08591.1"/>
    <property type="match status" value="1"/>
</dbReference>
<evidence type="ECO:0000259" key="18">
    <source>
        <dbReference type="PROSITE" id="PS50975"/>
    </source>
</evidence>
<keyword evidence="14 17" id="KW-0092">Biotin</keyword>
<comment type="pathway">
    <text evidence="2 17">Lipid metabolism; malonyl-CoA biosynthesis; malonyl-CoA from acetyl-CoA: step 1/1.</text>
</comment>
<dbReference type="InterPro" id="IPR013815">
    <property type="entry name" value="ATP_grasp_subdomain_1"/>
</dbReference>
<evidence type="ECO:0000256" key="5">
    <source>
        <dbReference type="ARBA" id="ARBA00022516"/>
    </source>
</evidence>
<evidence type="ECO:0000256" key="12">
    <source>
        <dbReference type="ARBA" id="ARBA00023098"/>
    </source>
</evidence>
<organism evidence="20 21">
    <name type="scientific">Aceticella autotrophica</name>
    <dbReference type="NCBI Taxonomy" id="2755338"/>
    <lineage>
        <taxon>Bacteria</taxon>
        <taxon>Bacillati</taxon>
        <taxon>Bacillota</taxon>
        <taxon>Clostridia</taxon>
        <taxon>Thermoanaerobacterales</taxon>
        <taxon>Thermoanaerobacteraceae</taxon>
        <taxon>Aceticella</taxon>
    </lineage>
</organism>
<feature type="domain" description="ATP-grasp" evidence="18">
    <location>
        <begin position="119"/>
        <end position="318"/>
    </location>
</feature>
<evidence type="ECO:0000256" key="6">
    <source>
        <dbReference type="ARBA" id="ARBA00022598"/>
    </source>
</evidence>
<evidence type="ECO:0000256" key="7">
    <source>
        <dbReference type="ARBA" id="ARBA00022723"/>
    </source>
</evidence>
<evidence type="ECO:0000313" key="21">
    <source>
        <dbReference type="Proteomes" id="UP000671913"/>
    </source>
</evidence>
<keyword evidence="6 17" id="KW-0436">Ligase</keyword>
<keyword evidence="9 17" id="KW-0276">Fatty acid metabolism</keyword>
<keyword evidence="7" id="KW-0479">Metal-binding</keyword>
<dbReference type="PANTHER" id="PTHR48095">
    <property type="entry name" value="PYRUVATE CARBOXYLASE SUBUNIT A"/>
    <property type="match status" value="1"/>
</dbReference>
<reference evidence="20" key="1">
    <citation type="submission" date="2020-08" db="EMBL/GenBank/DDBJ databases">
        <title>Genomic insights into the carbon and energy metabolism of the first obligate autotrophic acetogenic bacterium Aceticella autotrophica gen. nov., sp. nov.</title>
        <authorList>
            <person name="Toshchakov S.V."/>
            <person name="Elcheninov A.G."/>
            <person name="Kublanov I.V."/>
            <person name="Frolov E.N."/>
            <person name="Lebedinsky A.V."/>
        </authorList>
    </citation>
    <scope>NUCLEOTIDE SEQUENCE</scope>
    <source>
        <strain evidence="20">3443-3Ac</strain>
    </source>
</reference>
<keyword evidence="10 16" id="KW-0067">ATP-binding</keyword>
<evidence type="ECO:0000256" key="1">
    <source>
        <dbReference type="ARBA" id="ARBA00003761"/>
    </source>
</evidence>
<dbReference type="NCBIfam" id="TIGR00514">
    <property type="entry name" value="accC"/>
    <property type="match status" value="1"/>
</dbReference>
<dbReference type="GO" id="GO:0005524">
    <property type="term" value="F:ATP binding"/>
    <property type="evidence" value="ECO:0007669"/>
    <property type="project" value="UniProtKB-UniRule"/>
</dbReference>
<evidence type="ECO:0000256" key="10">
    <source>
        <dbReference type="ARBA" id="ARBA00022840"/>
    </source>
</evidence>
<evidence type="ECO:0000313" key="20">
    <source>
        <dbReference type="EMBL" id="QSZ27751.1"/>
    </source>
</evidence>
<dbReference type="InterPro" id="IPR005481">
    <property type="entry name" value="BC-like_N"/>
</dbReference>
<dbReference type="InterPro" id="IPR005479">
    <property type="entry name" value="CPAse_ATP-bd"/>
</dbReference>
<dbReference type="PROSITE" id="PS00866">
    <property type="entry name" value="CPSASE_1"/>
    <property type="match status" value="1"/>
</dbReference>
<feature type="domain" description="Biotin carboxylation" evidence="19">
    <location>
        <begin position="1"/>
        <end position="447"/>
    </location>
</feature>